<evidence type="ECO:0000259" key="3">
    <source>
        <dbReference type="Pfam" id="PF26002"/>
    </source>
</evidence>
<dbReference type="PANTHER" id="PTHR30386">
    <property type="entry name" value="MEMBRANE FUSION SUBUNIT OF EMRAB-TOLC MULTIDRUG EFFLUX PUMP"/>
    <property type="match status" value="1"/>
</dbReference>
<dbReference type="SUPFAM" id="SSF56954">
    <property type="entry name" value="Outer membrane efflux proteins (OEP)"/>
    <property type="match status" value="1"/>
</dbReference>
<protein>
    <submittedName>
        <fullName evidence="4">Membrane fusion protein</fullName>
    </submittedName>
</protein>
<dbReference type="SUPFAM" id="SSF51230">
    <property type="entry name" value="Single hybrid motif"/>
    <property type="match status" value="1"/>
</dbReference>
<gene>
    <name evidence="4" type="ORF">SAMN05428971_4327</name>
</gene>
<evidence type="ECO:0000256" key="2">
    <source>
        <dbReference type="SAM" id="Phobius"/>
    </source>
</evidence>
<evidence type="ECO:0000256" key="1">
    <source>
        <dbReference type="SAM" id="Coils"/>
    </source>
</evidence>
<keyword evidence="2" id="KW-0472">Membrane</keyword>
<proteinExistence type="predicted"/>
<dbReference type="OrthoDB" id="9775513at2"/>
<dbReference type="AlphaFoldDB" id="A0A1I5HUH9"/>
<feature type="coiled-coil region" evidence="1">
    <location>
        <begin position="116"/>
        <end position="143"/>
    </location>
</feature>
<dbReference type="Pfam" id="PF26002">
    <property type="entry name" value="Beta-barrel_AprE"/>
    <property type="match status" value="1"/>
</dbReference>
<accession>A0A1I5HUH9</accession>
<dbReference type="PANTHER" id="PTHR30386:SF28">
    <property type="entry name" value="EXPORTED PROTEIN"/>
    <property type="match status" value="1"/>
</dbReference>
<feature type="transmembrane region" description="Helical" evidence="2">
    <location>
        <begin position="29"/>
        <end position="50"/>
    </location>
</feature>
<dbReference type="Proteomes" id="UP000198968">
    <property type="component" value="Unassembled WGS sequence"/>
</dbReference>
<reference evidence="5" key="1">
    <citation type="submission" date="2016-10" db="EMBL/GenBank/DDBJ databases">
        <authorList>
            <person name="Varghese N."/>
            <person name="Submissions S."/>
        </authorList>
    </citation>
    <scope>NUCLEOTIDE SEQUENCE [LARGE SCALE GENOMIC DNA]</scope>
    <source>
        <strain evidence="5">OV426</strain>
    </source>
</reference>
<dbReference type="EMBL" id="FOVG01000007">
    <property type="protein sequence ID" value="SFO51955.1"/>
    <property type="molecule type" value="Genomic_DNA"/>
</dbReference>
<evidence type="ECO:0000313" key="4">
    <source>
        <dbReference type="EMBL" id="SFO51955.1"/>
    </source>
</evidence>
<sequence length="419" mass="47194">MNNDLFRKESLEAKKIKALGSVALYCPPFRWVIITIICLMVAILIAFCIFGSYTKRESAEGVLVPENGMMTITAMSAGTVIALPAHEGDSLDKGSQIATVSSEISTRYGQTRETIATQLDLQKEGLNNQLNNLEKLNNETLKSLHEKVSLLGQQSVELDTIYRQRTQQIELSKTQLDKMTAMRKEGYASNTQVEQQQNDLLDARVRLQDVARQRIDVRQQLAQTQQQLREQPITFYQQKNDLQQKLSEITQSMIENESRRSIELRAPEKGVVSAVLVKQGQVVTAGQTLAMMLPDNARLQARIMLSSRAIGFIRPGQRVVLRYQSFPWQKFGQQYGTVMEISKSALSPQEVSTITGNNQVKESMYQVKVTLDKQTVQAYGKQSSLRPGSGLEADFIVDKRRIYEWVLEPLNALGKMTSL</sequence>
<dbReference type="InterPro" id="IPR011053">
    <property type="entry name" value="Single_hybrid_motif"/>
</dbReference>
<feature type="domain" description="AprE-like beta-barrel" evidence="3">
    <location>
        <begin position="302"/>
        <end position="395"/>
    </location>
</feature>
<evidence type="ECO:0000313" key="5">
    <source>
        <dbReference type="Proteomes" id="UP000198968"/>
    </source>
</evidence>
<organism evidence="4 5">
    <name type="scientific">Candidatus Pantoea varia</name>
    <dbReference type="NCBI Taxonomy" id="1881036"/>
    <lineage>
        <taxon>Bacteria</taxon>
        <taxon>Pseudomonadati</taxon>
        <taxon>Pseudomonadota</taxon>
        <taxon>Gammaproteobacteria</taxon>
        <taxon>Enterobacterales</taxon>
        <taxon>Erwiniaceae</taxon>
        <taxon>Pantoea</taxon>
    </lineage>
</organism>
<keyword evidence="1" id="KW-0175">Coiled coil</keyword>
<name>A0A1I5HUH9_9GAMM</name>
<dbReference type="InterPro" id="IPR050739">
    <property type="entry name" value="MFP"/>
</dbReference>
<dbReference type="Gene3D" id="2.40.50.100">
    <property type="match status" value="1"/>
</dbReference>
<dbReference type="RefSeq" id="WP_090967147.1">
    <property type="nucleotide sequence ID" value="NZ_FOVG01000007.1"/>
</dbReference>
<keyword evidence="5" id="KW-1185">Reference proteome</keyword>
<keyword evidence="2" id="KW-1133">Transmembrane helix</keyword>
<dbReference type="PRINTS" id="PR01490">
    <property type="entry name" value="RTXTOXIND"/>
</dbReference>
<dbReference type="InterPro" id="IPR058982">
    <property type="entry name" value="Beta-barrel_AprE"/>
</dbReference>
<feature type="coiled-coil region" evidence="1">
    <location>
        <begin position="193"/>
        <end position="227"/>
    </location>
</feature>
<dbReference type="Gene3D" id="2.40.30.170">
    <property type="match status" value="1"/>
</dbReference>
<keyword evidence="2" id="KW-0812">Transmembrane</keyword>